<dbReference type="Pfam" id="PF14819">
    <property type="entry name" value="QueF_N"/>
    <property type="match status" value="1"/>
</dbReference>
<dbReference type="Proteomes" id="UP001317963">
    <property type="component" value="Chromosome"/>
</dbReference>
<dbReference type="EMBL" id="CP036501">
    <property type="protein sequence ID" value="UZP74973.1"/>
    <property type="molecule type" value="Genomic_DNA"/>
</dbReference>
<dbReference type="InterPro" id="IPR029139">
    <property type="entry name" value="QueF_N"/>
</dbReference>
<organism evidence="2 3">
    <name type="scientific">Candidatus Paraluminiphilus aquimaris</name>
    <dbReference type="NCBI Taxonomy" id="2518994"/>
    <lineage>
        <taxon>Bacteria</taxon>
        <taxon>Pseudomonadati</taxon>
        <taxon>Pseudomonadota</taxon>
        <taxon>Gammaproteobacteria</taxon>
        <taxon>Cellvibrionales</taxon>
        <taxon>Halieaceae</taxon>
        <taxon>Candidatus Paraluminiphilus</taxon>
    </lineage>
</organism>
<evidence type="ECO:0000259" key="1">
    <source>
        <dbReference type="Pfam" id="PF14819"/>
    </source>
</evidence>
<dbReference type="InterPro" id="IPR050084">
    <property type="entry name" value="NADPH_dep_7-cyano-7-deazaG_red"/>
</dbReference>
<protein>
    <submittedName>
        <fullName evidence="2">NADPH-dependent 7-cyano-7-deazaguanine reductase QueF</fullName>
    </submittedName>
</protein>
<reference evidence="2 3" key="1">
    <citation type="submission" date="2019-02" db="EMBL/GenBank/DDBJ databases">
        <title>Halieaceae_genomes.</title>
        <authorList>
            <person name="Li S.-H."/>
        </authorList>
    </citation>
    <scope>NUCLEOTIDE SEQUENCE [LARGE SCALE GENOMIC DNA]</scope>
    <source>
        <strain evidence="2 3">JH123</strain>
    </source>
</reference>
<dbReference type="Pfam" id="PF14489">
    <property type="entry name" value="QueF"/>
    <property type="match status" value="1"/>
</dbReference>
<proteinExistence type="predicted"/>
<gene>
    <name evidence="2" type="ORF">E0F26_09600</name>
</gene>
<name>A0ABY6Q9T6_9GAMM</name>
<evidence type="ECO:0000313" key="2">
    <source>
        <dbReference type="EMBL" id="UZP74973.1"/>
    </source>
</evidence>
<dbReference type="InterPro" id="IPR043133">
    <property type="entry name" value="GTP-CH-I_C/QueF"/>
</dbReference>
<dbReference type="RefSeq" id="WP_279241441.1">
    <property type="nucleotide sequence ID" value="NZ_CP036501.1"/>
</dbReference>
<dbReference type="PANTHER" id="PTHR34354">
    <property type="entry name" value="NADPH-DEPENDENT 7-CYANO-7-DEAZAGUANINE REDUCTASE"/>
    <property type="match status" value="1"/>
</dbReference>
<sequence>MVGVLGSTVAAPATYSPEVLEPIDRERGRAGIAHPSPRLVLGHDVWHCYELSWLLSSGEVRYTTGALIIPASSAHTVESKSLKLYLNSLNAHEFVSDEEAVACIECDLSALTQSRVTLQLLTFEALQESSRLATELELNVWQDDASRLQESRRFTSIGFRSLCPVTSQPDWATLVIDVSAEHFDEEVIRETVEGLRNHQGFHEQCVEDLYSRLERLLAPDQLQVVGFFQRRGGIDITPWRSSFAKAPVITRLFEQ</sequence>
<dbReference type="Gene3D" id="3.30.1130.10">
    <property type="match status" value="2"/>
</dbReference>
<dbReference type="PANTHER" id="PTHR34354:SF1">
    <property type="entry name" value="NADPH-DEPENDENT 7-CYANO-7-DEAZAGUANINE REDUCTASE"/>
    <property type="match status" value="1"/>
</dbReference>
<keyword evidence="3" id="KW-1185">Reference proteome</keyword>
<evidence type="ECO:0000313" key="3">
    <source>
        <dbReference type="Proteomes" id="UP001317963"/>
    </source>
</evidence>
<dbReference type="InterPro" id="IPR029500">
    <property type="entry name" value="QueF"/>
</dbReference>
<feature type="domain" description="NADPH-dependent 7-cyano-7-deazaguanine reductase N-terminal" evidence="1">
    <location>
        <begin position="13"/>
        <end position="120"/>
    </location>
</feature>
<accession>A0ABY6Q9T6</accession>
<dbReference type="SUPFAM" id="SSF55620">
    <property type="entry name" value="Tetrahydrobiopterin biosynthesis enzymes-like"/>
    <property type="match status" value="1"/>
</dbReference>